<evidence type="ECO:0000256" key="7">
    <source>
        <dbReference type="ARBA" id="ARBA00022723"/>
    </source>
</evidence>
<dbReference type="PANTHER" id="PTHR10978">
    <property type="entry name" value="SUCCINATE DEHYDROGENASE CYTOCHROME B560 SUBUNIT"/>
    <property type="match status" value="1"/>
</dbReference>
<evidence type="ECO:0000256" key="12">
    <source>
        <dbReference type="PIRSR" id="PIRSR000178-1"/>
    </source>
</evidence>
<comment type="subcellular location">
    <subcellularLocation>
        <location evidence="2">Membrane</location>
    </subcellularLocation>
</comment>
<keyword evidence="6 13" id="KW-0812">Transmembrane</keyword>
<dbReference type="NCBIfam" id="TIGR02970">
    <property type="entry name" value="succ_dehyd_cytB"/>
    <property type="match status" value="1"/>
</dbReference>
<keyword evidence="10 13" id="KW-0472">Membrane</keyword>
<evidence type="ECO:0000313" key="14">
    <source>
        <dbReference type="EMBL" id="ETF00486.1"/>
    </source>
</evidence>
<keyword evidence="8 13" id="KW-1133">Transmembrane helix</keyword>
<dbReference type="HOGENOM" id="CLU_094691_2_0_4"/>
<keyword evidence="5 12" id="KW-0349">Heme</keyword>
<evidence type="ECO:0000256" key="9">
    <source>
        <dbReference type="ARBA" id="ARBA00023004"/>
    </source>
</evidence>
<gene>
    <name evidence="14" type="ORF">W822_22305</name>
</gene>
<reference evidence="14 15" key="1">
    <citation type="journal article" date="2014" name="Genome Announc.">
        <title>Draft Genome Sequence of Advenella kashmirensis Strain W13003, a Polycyclic Aromatic Hydrocarbon-Degrading Bacterium.</title>
        <authorList>
            <person name="Wang X."/>
            <person name="Jin D."/>
            <person name="Zhou L."/>
            <person name="Wu L."/>
            <person name="An W."/>
            <person name="Zhao L."/>
        </authorList>
    </citation>
    <scope>NUCLEOTIDE SEQUENCE [LARGE SCALE GENOMIC DNA]</scope>
    <source>
        <strain evidence="14 15">W13003</strain>
    </source>
</reference>
<dbReference type="GO" id="GO:0006099">
    <property type="term" value="P:tricarboxylic acid cycle"/>
    <property type="evidence" value="ECO:0007669"/>
    <property type="project" value="InterPro"/>
</dbReference>
<evidence type="ECO:0000313" key="15">
    <source>
        <dbReference type="Proteomes" id="UP000018733"/>
    </source>
</evidence>
<comment type="cofactor">
    <cofactor evidence="12">
        <name>heme</name>
        <dbReference type="ChEBI" id="CHEBI:30413"/>
    </cofactor>
    <text evidence="12">The heme is bound between the two transmembrane subunits.</text>
</comment>
<dbReference type="GO" id="GO:0046872">
    <property type="term" value="F:metal ion binding"/>
    <property type="evidence" value="ECO:0007669"/>
    <property type="project" value="UniProtKB-KW"/>
</dbReference>
<evidence type="ECO:0000256" key="10">
    <source>
        <dbReference type="ARBA" id="ARBA00023136"/>
    </source>
</evidence>
<evidence type="ECO:0000256" key="8">
    <source>
        <dbReference type="ARBA" id="ARBA00022989"/>
    </source>
</evidence>
<dbReference type="InterPro" id="IPR014314">
    <property type="entry name" value="Succ_DH_cytb556"/>
</dbReference>
<feature type="transmembrane region" description="Helical" evidence="13">
    <location>
        <begin position="114"/>
        <end position="134"/>
    </location>
</feature>
<dbReference type="Gene3D" id="1.20.1300.10">
    <property type="entry name" value="Fumarate reductase/succinate dehydrogenase, transmembrane subunit"/>
    <property type="match status" value="1"/>
</dbReference>
<protein>
    <recommendedName>
        <fullName evidence="4">Succinate dehydrogenase cytochrome b556 subunit</fullName>
    </recommendedName>
</protein>
<organism evidence="14 15">
    <name type="scientific">Advenella kashmirensis W13003</name>
    <dbReference type="NCBI Taxonomy" id="1424334"/>
    <lineage>
        <taxon>Bacteria</taxon>
        <taxon>Pseudomonadati</taxon>
        <taxon>Pseudomonadota</taxon>
        <taxon>Betaproteobacteria</taxon>
        <taxon>Burkholderiales</taxon>
        <taxon>Alcaligenaceae</taxon>
    </lineage>
</organism>
<evidence type="ECO:0000256" key="3">
    <source>
        <dbReference type="ARBA" id="ARBA00007244"/>
    </source>
</evidence>
<name>V8QKK6_9BURK</name>
<evidence type="ECO:0000256" key="11">
    <source>
        <dbReference type="ARBA" id="ARBA00025912"/>
    </source>
</evidence>
<dbReference type="InterPro" id="IPR034804">
    <property type="entry name" value="SQR/QFR_C/D"/>
</dbReference>
<proteinExistence type="inferred from homology"/>
<feature type="transmembrane region" description="Helical" evidence="13">
    <location>
        <begin position="71"/>
        <end position="93"/>
    </location>
</feature>
<evidence type="ECO:0000256" key="4">
    <source>
        <dbReference type="ARBA" id="ARBA00020076"/>
    </source>
</evidence>
<evidence type="ECO:0000256" key="13">
    <source>
        <dbReference type="SAM" id="Phobius"/>
    </source>
</evidence>
<sequence length="137" mass="14561">MSDTPSKPRPQYRNIDVAQITKYHLPAAGKVSILHRISGALLFLSLPIILIPLFAASVASPESFASLGSGAGGFILKLILLVLLWGFMHHLCAGIRYLVLDLHIGIDKVSAQKSAAVVLGVSLALTLVFAVKMFGAI</sequence>
<keyword evidence="15" id="KW-1185">Reference proteome</keyword>
<evidence type="ECO:0000256" key="2">
    <source>
        <dbReference type="ARBA" id="ARBA00004370"/>
    </source>
</evidence>
<dbReference type="GO" id="GO:0005886">
    <property type="term" value="C:plasma membrane"/>
    <property type="evidence" value="ECO:0007669"/>
    <property type="project" value="TreeGrafter"/>
</dbReference>
<dbReference type="Proteomes" id="UP000018733">
    <property type="component" value="Unassembled WGS sequence"/>
</dbReference>
<comment type="function">
    <text evidence="1">Membrane-anchoring subunit of succinate dehydrogenase (SDH).</text>
</comment>
<comment type="caution">
    <text evidence="14">The sequence shown here is derived from an EMBL/GenBank/DDBJ whole genome shotgun (WGS) entry which is preliminary data.</text>
</comment>
<keyword evidence="9 12" id="KW-0408">Iron</keyword>
<feature type="binding site" description="axial binding residue" evidence="12">
    <location>
        <position position="90"/>
    </location>
    <ligand>
        <name>heme</name>
        <dbReference type="ChEBI" id="CHEBI:30413"/>
        <note>ligand shared with second transmembrane subunit</note>
    </ligand>
    <ligandPart>
        <name>Fe</name>
        <dbReference type="ChEBI" id="CHEBI:18248"/>
    </ligandPart>
</feature>
<evidence type="ECO:0000256" key="5">
    <source>
        <dbReference type="ARBA" id="ARBA00022617"/>
    </source>
</evidence>
<keyword evidence="7 12" id="KW-0479">Metal-binding</keyword>
<dbReference type="OrthoDB" id="9799441at2"/>
<evidence type="ECO:0000256" key="1">
    <source>
        <dbReference type="ARBA" id="ARBA00004050"/>
    </source>
</evidence>
<dbReference type="Pfam" id="PF01127">
    <property type="entry name" value="Sdh_cyt"/>
    <property type="match status" value="1"/>
</dbReference>
<dbReference type="eggNOG" id="COG2009">
    <property type="taxonomic scope" value="Bacteria"/>
</dbReference>
<feature type="transmembrane region" description="Helical" evidence="13">
    <location>
        <begin position="40"/>
        <end position="59"/>
    </location>
</feature>
<dbReference type="SUPFAM" id="SSF81343">
    <property type="entry name" value="Fumarate reductase respiratory complex transmembrane subunits"/>
    <property type="match status" value="1"/>
</dbReference>
<dbReference type="PATRIC" id="fig|1424334.3.peg.4472"/>
<dbReference type="CDD" id="cd03499">
    <property type="entry name" value="SQR_TypeC_SdhC"/>
    <property type="match status" value="1"/>
</dbReference>
<comment type="similarity">
    <text evidence="3">Belongs to the cytochrome b560 family.</text>
</comment>
<accession>V8QKK6</accession>
<dbReference type="EMBL" id="AYXT01000014">
    <property type="protein sequence ID" value="ETF00486.1"/>
    <property type="molecule type" value="Genomic_DNA"/>
</dbReference>
<dbReference type="RefSeq" id="WP_024007368.1">
    <property type="nucleotide sequence ID" value="NZ_KI650983.1"/>
</dbReference>
<dbReference type="InterPro" id="IPR000701">
    <property type="entry name" value="SuccDH_FuR_B_TM-su"/>
</dbReference>
<dbReference type="AlphaFoldDB" id="V8QKK6"/>
<dbReference type="PIRSF" id="PIRSF000178">
    <property type="entry name" value="SDH_cyt_b560"/>
    <property type="match status" value="1"/>
</dbReference>
<dbReference type="GO" id="GO:0009055">
    <property type="term" value="F:electron transfer activity"/>
    <property type="evidence" value="ECO:0007669"/>
    <property type="project" value="InterPro"/>
</dbReference>
<dbReference type="PANTHER" id="PTHR10978:SF5">
    <property type="entry name" value="SUCCINATE DEHYDROGENASE CYTOCHROME B560 SUBUNIT, MITOCHONDRIAL"/>
    <property type="match status" value="1"/>
</dbReference>
<dbReference type="STRING" id="1424334.W822_22305"/>
<evidence type="ECO:0000256" key="6">
    <source>
        <dbReference type="ARBA" id="ARBA00022692"/>
    </source>
</evidence>
<comment type="subunit">
    <text evidence="11">Part of an enzyme complex containing four subunits: a flavoprotein, an iron-sulfur protein, plus two membrane-anchoring proteins, SdhC and SdhD. The complex can form homotrimers.</text>
</comment>